<sequence length="142" mass="15885">METGNSSNNRNQEGHENQQIQGKKAPKQSKEPLKVKYISSPVMVNAKNASEFKAIVQELTGKDPIDDHHHQRSLPENFSGNAPNATEFNYQLPGNDGVRNAPNASYEFDGQAYRSNSGAIEVEDDVFWKLPESLSRYDFPFG</sequence>
<proteinExistence type="predicted"/>
<dbReference type="Pfam" id="PF05678">
    <property type="entry name" value="VQ"/>
    <property type="match status" value="1"/>
</dbReference>
<dbReference type="AlphaFoldDB" id="A0AAV1CA51"/>
<evidence type="ECO:0000259" key="2">
    <source>
        <dbReference type="Pfam" id="PF05678"/>
    </source>
</evidence>
<dbReference type="Proteomes" id="UP001161247">
    <property type="component" value="Chromosome 1"/>
</dbReference>
<dbReference type="PANTHER" id="PTHR33624:SF17">
    <property type="entry name" value="OS07G0687400 PROTEIN"/>
    <property type="match status" value="1"/>
</dbReference>
<feature type="region of interest" description="Disordered" evidence="1">
    <location>
        <begin position="1"/>
        <end position="34"/>
    </location>
</feature>
<dbReference type="InterPro" id="IPR039335">
    <property type="entry name" value="SIB1/2"/>
</dbReference>
<feature type="domain" description="VQ" evidence="2">
    <location>
        <begin position="39"/>
        <end position="64"/>
    </location>
</feature>
<evidence type="ECO:0000313" key="3">
    <source>
        <dbReference type="EMBL" id="CAI9091438.1"/>
    </source>
</evidence>
<keyword evidence="4" id="KW-1185">Reference proteome</keyword>
<feature type="compositionally biased region" description="Polar residues" evidence="1">
    <location>
        <begin position="1"/>
        <end position="21"/>
    </location>
</feature>
<feature type="region of interest" description="Disordered" evidence="1">
    <location>
        <begin position="63"/>
        <end position="96"/>
    </location>
</feature>
<dbReference type="PANTHER" id="PTHR33624">
    <property type="entry name" value="SIGMA FACTOR BINDING PROTEIN 1, CHLOROPLASTIC"/>
    <property type="match status" value="1"/>
</dbReference>
<evidence type="ECO:0000256" key="1">
    <source>
        <dbReference type="SAM" id="MobiDB-lite"/>
    </source>
</evidence>
<dbReference type="EMBL" id="OX459118">
    <property type="protein sequence ID" value="CAI9091438.1"/>
    <property type="molecule type" value="Genomic_DNA"/>
</dbReference>
<reference evidence="3" key="1">
    <citation type="submission" date="2023-03" db="EMBL/GenBank/DDBJ databases">
        <authorList>
            <person name="Julca I."/>
        </authorList>
    </citation>
    <scope>NUCLEOTIDE SEQUENCE</scope>
</reference>
<organism evidence="3 4">
    <name type="scientific">Oldenlandia corymbosa var. corymbosa</name>
    <dbReference type="NCBI Taxonomy" id="529605"/>
    <lineage>
        <taxon>Eukaryota</taxon>
        <taxon>Viridiplantae</taxon>
        <taxon>Streptophyta</taxon>
        <taxon>Embryophyta</taxon>
        <taxon>Tracheophyta</taxon>
        <taxon>Spermatophyta</taxon>
        <taxon>Magnoliopsida</taxon>
        <taxon>eudicotyledons</taxon>
        <taxon>Gunneridae</taxon>
        <taxon>Pentapetalae</taxon>
        <taxon>asterids</taxon>
        <taxon>lamiids</taxon>
        <taxon>Gentianales</taxon>
        <taxon>Rubiaceae</taxon>
        <taxon>Rubioideae</taxon>
        <taxon>Spermacoceae</taxon>
        <taxon>Hedyotis-Oldenlandia complex</taxon>
        <taxon>Oldenlandia</taxon>
    </lineage>
</organism>
<evidence type="ECO:0000313" key="4">
    <source>
        <dbReference type="Proteomes" id="UP001161247"/>
    </source>
</evidence>
<protein>
    <submittedName>
        <fullName evidence="3">OLC1v1026473C1</fullName>
    </submittedName>
</protein>
<gene>
    <name evidence="3" type="ORF">OLC1_LOCUS3366</name>
</gene>
<accession>A0AAV1CA51</accession>
<name>A0AAV1CA51_OLDCO</name>
<dbReference type="InterPro" id="IPR008889">
    <property type="entry name" value="VQ"/>
</dbReference>
<feature type="compositionally biased region" description="Polar residues" evidence="1">
    <location>
        <begin position="74"/>
        <end position="89"/>
    </location>
</feature>